<keyword evidence="4" id="KW-0804">Transcription</keyword>
<dbReference type="PANTHER" id="PTHR37534">
    <property type="entry name" value="TRANSCRIPTIONAL ACTIVATOR PROTEIN UGA3"/>
    <property type="match status" value="1"/>
</dbReference>
<reference evidence="9" key="1">
    <citation type="journal article" date="2017" name="Genome Biol.">
        <title>Comparative genomics reveals high biological diversity and specific adaptations in the industrially and medically important fungal genus Aspergillus.</title>
        <authorList>
            <person name="de Vries R.P."/>
            <person name="Riley R."/>
            <person name="Wiebenga A."/>
            <person name="Aguilar-Osorio G."/>
            <person name="Amillis S."/>
            <person name="Uchima C.A."/>
            <person name="Anderluh G."/>
            <person name="Asadollahi M."/>
            <person name="Askin M."/>
            <person name="Barry K."/>
            <person name="Battaglia E."/>
            <person name="Bayram O."/>
            <person name="Benocci T."/>
            <person name="Braus-Stromeyer S.A."/>
            <person name="Caldana C."/>
            <person name="Canovas D."/>
            <person name="Cerqueira G.C."/>
            <person name="Chen F."/>
            <person name="Chen W."/>
            <person name="Choi C."/>
            <person name="Clum A."/>
            <person name="Dos Santos R.A."/>
            <person name="Damasio A.R."/>
            <person name="Diallinas G."/>
            <person name="Emri T."/>
            <person name="Fekete E."/>
            <person name="Flipphi M."/>
            <person name="Freyberg S."/>
            <person name="Gallo A."/>
            <person name="Gournas C."/>
            <person name="Habgood R."/>
            <person name="Hainaut M."/>
            <person name="Harispe M.L."/>
            <person name="Henrissat B."/>
            <person name="Hilden K.S."/>
            <person name="Hope R."/>
            <person name="Hossain A."/>
            <person name="Karabika E."/>
            <person name="Karaffa L."/>
            <person name="Karanyi Z."/>
            <person name="Krasevec N."/>
            <person name="Kuo A."/>
            <person name="Kusch H."/>
            <person name="LaButti K."/>
            <person name="Lagendijk E.L."/>
            <person name="Lapidus A."/>
            <person name="Levasseur A."/>
            <person name="Lindquist E."/>
            <person name="Lipzen A."/>
            <person name="Logrieco A.F."/>
            <person name="MacCabe A."/>
            <person name="Maekelae M.R."/>
            <person name="Malavazi I."/>
            <person name="Melin P."/>
            <person name="Meyer V."/>
            <person name="Mielnichuk N."/>
            <person name="Miskei M."/>
            <person name="Molnar A.P."/>
            <person name="Mule G."/>
            <person name="Ngan C.Y."/>
            <person name="Orejas M."/>
            <person name="Orosz E."/>
            <person name="Ouedraogo J.P."/>
            <person name="Overkamp K.M."/>
            <person name="Park H.-S."/>
            <person name="Perrone G."/>
            <person name="Piumi F."/>
            <person name="Punt P.J."/>
            <person name="Ram A.F."/>
            <person name="Ramon A."/>
            <person name="Rauscher S."/>
            <person name="Record E."/>
            <person name="Riano-Pachon D.M."/>
            <person name="Robert V."/>
            <person name="Roehrig J."/>
            <person name="Ruller R."/>
            <person name="Salamov A."/>
            <person name="Salih N.S."/>
            <person name="Samson R.A."/>
            <person name="Sandor E."/>
            <person name="Sanguinetti M."/>
            <person name="Schuetze T."/>
            <person name="Sepcic K."/>
            <person name="Shelest E."/>
            <person name="Sherlock G."/>
            <person name="Sophianopoulou V."/>
            <person name="Squina F.M."/>
            <person name="Sun H."/>
            <person name="Susca A."/>
            <person name="Todd R.B."/>
            <person name="Tsang A."/>
            <person name="Unkles S.E."/>
            <person name="van de Wiele N."/>
            <person name="van Rossen-Uffink D."/>
            <person name="Oliveira J.V."/>
            <person name="Vesth T.C."/>
            <person name="Visser J."/>
            <person name="Yu J.-H."/>
            <person name="Zhou M."/>
            <person name="Andersen M.R."/>
            <person name="Archer D.B."/>
            <person name="Baker S.E."/>
            <person name="Benoit I."/>
            <person name="Brakhage A.A."/>
            <person name="Braus G.H."/>
            <person name="Fischer R."/>
            <person name="Frisvad J.C."/>
            <person name="Goldman G.H."/>
            <person name="Houbraken J."/>
            <person name="Oakley B."/>
            <person name="Pocsi I."/>
            <person name="Scazzocchio C."/>
            <person name="Seiboth B."/>
            <person name="vanKuyk P.A."/>
            <person name="Wortman J."/>
            <person name="Dyer P.S."/>
            <person name="Grigoriev I.V."/>
        </authorList>
    </citation>
    <scope>NUCLEOTIDE SEQUENCE [LARGE SCALE GENOMIC DNA]</scope>
    <source>
        <strain evidence="9">CBS 593.65</strain>
    </source>
</reference>
<evidence type="ECO:0000313" key="8">
    <source>
        <dbReference type="EMBL" id="OJJ54626.1"/>
    </source>
</evidence>
<dbReference type="InterPro" id="IPR036864">
    <property type="entry name" value="Zn2-C6_fun-type_DNA-bd_sf"/>
</dbReference>
<dbReference type="OrthoDB" id="5418899at2759"/>
<accession>A0A1L9T5B5</accession>
<proteinExistence type="predicted"/>
<dbReference type="STRING" id="1036612.A0A1L9T5B5"/>
<dbReference type="RefSeq" id="XP_040698432.1">
    <property type="nucleotide sequence ID" value="XM_040852852.1"/>
</dbReference>
<protein>
    <recommendedName>
        <fullName evidence="7">Zn(2)-C6 fungal-type domain-containing protein</fullName>
    </recommendedName>
</protein>
<dbReference type="GO" id="GO:0000976">
    <property type="term" value="F:transcription cis-regulatory region binding"/>
    <property type="evidence" value="ECO:0007669"/>
    <property type="project" value="TreeGrafter"/>
</dbReference>
<dbReference type="PANTHER" id="PTHR37534:SF9">
    <property type="entry name" value="ZN(II)2CYS6 TRANSCRIPTION FACTOR (EUROFUNG)"/>
    <property type="match status" value="1"/>
</dbReference>
<evidence type="ECO:0000256" key="4">
    <source>
        <dbReference type="ARBA" id="ARBA00023163"/>
    </source>
</evidence>
<dbReference type="PROSITE" id="PS50048">
    <property type="entry name" value="ZN2_CY6_FUNGAL_2"/>
    <property type="match status" value="1"/>
</dbReference>
<keyword evidence="3" id="KW-0238">DNA-binding</keyword>
<sequence>MAGNQPPAVTPTRTKRESRSRKGCPECRSRKIKCDEQKPECGQCLKTGRTCRILDSLFKPHSYSFMVTPAMNSPSAEIQKSADQGKGPDTRSQDSASHNDLPAEEASTFGWPFDSPNRDNSPITIIAPSTSAHLGAIEDSTTESGAIREYPNALSAAISSSEHLGSPAMPHESPYGIPTSHGEDSYQDRCEIAFFLRHFSEGPGQWMDICGGKSYFSQNAVVLAHWSPLVRYAACALGAKQLGQTRHPECQIRQTKTQSLMMKALIDTRLGFTWYGAKYYEKAIKLLANQISSKDRSCSLSPNYVYGLGLTPQSGDPSSTREQDGDEFPYLALAACILCQYEDVNSTIRAWSGHLDGICRLLRPHLTEPGCFEVASMVPQPVRALDAVFWFVVINDMLNAFVTRSKTRIDPEDISVWCNMGLPLDGDGHFKAELPAEVQLEIILFKALVRIMCQLMNSEPGDITQWKRMNKEFDSWQNAVPPSFYIPIAWPPVEPNPSPVTDPFTREIWFASDICAITLAFYHMARMVLLANCPVNLFRQSRDGNDLLGTCNSLQQDLRKHAMEIIPIMHSMPSETVQKYMLQPLYVAGRSLTDNEERRSLLRILRDMGDDFGLFTDYRIEDLCEEWGIPYSGIDRRDGHGILT</sequence>
<dbReference type="GO" id="GO:0000981">
    <property type="term" value="F:DNA-binding transcription factor activity, RNA polymerase II-specific"/>
    <property type="evidence" value="ECO:0007669"/>
    <property type="project" value="InterPro"/>
</dbReference>
<dbReference type="GO" id="GO:0045944">
    <property type="term" value="P:positive regulation of transcription by RNA polymerase II"/>
    <property type="evidence" value="ECO:0007669"/>
    <property type="project" value="TreeGrafter"/>
</dbReference>
<comment type="subcellular location">
    <subcellularLocation>
        <location evidence="1">Nucleus</location>
    </subcellularLocation>
</comment>
<feature type="region of interest" description="Disordered" evidence="6">
    <location>
        <begin position="1"/>
        <end position="28"/>
    </location>
</feature>
<dbReference type="Gene3D" id="4.10.240.10">
    <property type="entry name" value="Zn(2)-C6 fungal-type DNA-binding domain"/>
    <property type="match status" value="1"/>
</dbReference>
<name>A0A1L9T5B5_9EURO</name>
<dbReference type="Pfam" id="PF11951">
    <property type="entry name" value="Fungal_trans_2"/>
    <property type="match status" value="1"/>
</dbReference>
<dbReference type="EMBL" id="KV878594">
    <property type="protein sequence ID" value="OJJ54626.1"/>
    <property type="molecule type" value="Genomic_DNA"/>
</dbReference>
<feature type="domain" description="Zn(2)-C6 fungal-type" evidence="7">
    <location>
        <begin position="23"/>
        <end position="53"/>
    </location>
</feature>
<dbReference type="InterPro" id="IPR001138">
    <property type="entry name" value="Zn2Cys6_DnaBD"/>
</dbReference>
<evidence type="ECO:0000256" key="3">
    <source>
        <dbReference type="ARBA" id="ARBA00023125"/>
    </source>
</evidence>
<feature type="region of interest" description="Disordered" evidence="6">
    <location>
        <begin position="74"/>
        <end position="114"/>
    </location>
</feature>
<evidence type="ECO:0000313" key="9">
    <source>
        <dbReference type="Proteomes" id="UP000184356"/>
    </source>
</evidence>
<dbReference type="PROSITE" id="PS00463">
    <property type="entry name" value="ZN2_CY6_FUNGAL_1"/>
    <property type="match status" value="1"/>
</dbReference>
<dbReference type="Proteomes" id="UP000184356">
    <property type="component" value="Unassembled WGS sequence"/>
</dbReference>
<dbReference type="Pfam" id="PF00172">
    <property type="entry name" value="Zn_clus"/>
    <property type="match status" value="1"/>
</dbReference>
<keyword evidence="9" id="KW-1185">Reference proteome</keyword>
<feature type="region of interest" description="Disordered" evidence="6">
    <location>
        <begin position="161"/>
        <end position="182"/>
    </location>
</feature>
<dbReference type="GeneID" id="63768925"/>
<dbReference type="SMART" id="SM00066">
    <property type="entry name" value="GAL4"/>
    <property type="match status" value="1"/>
</dbReference>
<evidence type="ECO:0000256" key="1">
    <source>
        <dbReference type="ARBA" id="ARBA00004123"/>
    </source>
</evidence>
<gene>
    <name evidence="8" type="ORF">ASPSYDRAFT_93541</name>
</gene>
<evidence type="ECO:0000259" key="7">
    <source>
        <dbReference type="PROSITE" id="PS50048"/>
    </source>
</evidence>
<organism evidence="8 9">
    <name type="scientific">Aspergillus sydowii CBS 593.65</name>
    <dbReference type="NCBI Taxonomy" id="1036612"/>
    <lineage>
        <taxon>Eukaryota</taxon>
        <taxon>Fungi</taxon>
        <taxon>Dikarya</taxon>
        <taxon>Ascomycota</taxon>
        <taxon>Pezizomycotina</taxon>
        <taxon>Eurotiomycetes</taxon>
        <taxon>Eurotiomycetidae</taxon>
        <taxon>Eurotiales</taxon>
        <taxon>Aspergillaceae</taxon>
        <taxon>Aspergillus</taxon>
        <taxon>Aspergillus subgen. Nidulantes</taxon>
    </lineage>
</organism>
<dbReference type="SUPFAM" id="SSF57701">
    <property type="entry name" value="Zn2/Cys6 DNA-binding domain"/>
    <property type="match status" value="1"/>
</dbReference>
<keyword evidence="2" id="KW-0805">Transcription regulation</keyword>
<dbReference type="CDD" id="cd00067">
    <property type="entry name" value="GAL4"/>
    <property type="match status" value="1"/>
</dbReference>
<dbReference type="GO" id="GO:0008270">
    <property type="term" value="F:zinc ion binding"/>
    <property type="evidence" value="ECO:0007669"/>
    <property type="project" value="InterPro"/>
</dbReference>
<dbReference type="AlphaFoldDB" id="A0A1L9T5B5"/>
<dbReference type="VEuPathDB" id="FungiDB:ASPSYDRAFT_93541"/>
<dbReference type="GO" id="GO:0005634">
    <property type="term" value="C:nucleus"/>
    <property type="evidence" value="ECO:0007669"/>
    <property type="project" value="UniProtKB-SubCell"/>
</dbReference>
<keyword evidence="5" id="KW-0539">Nucleus</keyword>
<dbReference type="InterPro" id="IPR021858">
    <property type="entry name" value="Fun_TF"/>
</dbReference>
<evidence type="ECO:0000256" key="6">
    <source>
        <dbReference type="SAM" id="MobiDB-lite"/>
    </source>
</evidence>
<evidence type="ECO:0000256" key="2">
    <source>
        <dbReference type="ARBA" id="ARBA00023015"/>
    </source>
</evidence>
<dbReference type="CDD" id="cd12148">
    <property type="entry name" value="fungal_TF_MHR"/>
    <property type="match status" value="1"/>
</dbReference>
<evidence type="ECO:0000256" key="5">
    <source>
        <dbReference type="ARBA" id="ARBA00023242"/>
    </source>
</evidence>